<accession>A0A3B0RNM3</accession>
<dbReference type="EMBL" id="UOED01000080">
    <property type="protein sequence ID" value="VAV93031.1"/>
    <property type="molecule type" value="Genomic_DNA"/>
</dbReference>
<name>A0A3B0RNM3_9ZZZZ</name>
<organism evidence="1">
    <name type="scientific">hydrothermal vent metagenome</name>
    <dbReference type="NCBI Taxonomy" id="652676"/>
    <lineage>
        <taxon>unclassified sequences</taxon>
        <taxon>metagenomes</taxon>
        <taxon>ecological metagenomes</taxon>
    </lineage>
</organism>
<reference evidence="1" key="1">
    <citation type="submission" date="2018-06" db="EMBL/GenBank/DDBJ databases">
        <authorList>
            <person name="Zhirakovskaya E."/>
        </authorList>
    </citation>
    <scope>NUCLEOTIDE SEQUENCE</scope>
</reference>
<proteinExistence type="predicted"/>
<gene>
    <name evidence="1" type="ORF">MNBD_ALPHA02-1229</name>
</gene>
<evidence type="ECO:0008006" key="2">
    <source>
        <dbReference type="Google" id="ProtNLM"/>
    </source>
</evidence>
<evidence type="ECO:0000313" key="1">
    <source>
        <dbReference type="EMBL" id="VAV93031.1"/>
    </source>
</evidence>
<sequence length="102" mass="11320">MSTPVKTPKDTVHFAITADAHPAALSRIVELFTLRNITPDLIRACCYKSPAFPDEILSVDIHVFGLSVPEQDIIRHNMAAQILVHSVRQENLYQKSPAKLAS</sequence>
<dbReference type="AlphaFoldDB" id="A0A3B0RNM3"/>
<protein>
    <recommendedName>
        <fullName evidence="2">ACT domain-containing protein</fullName>
    </recommendedName>
</protein>